<proteinExistence type="predicted"/>
<feature type="transmembrane region" description="Helical" evidence="1">
    <location>
        <begin position="126"/>
        <end position="145"/>
    </location>
</feature>
<protein>
    <submittedName>
        <fullName evidence="2">Uncharacterized protein</fullName>
    </submittedName>
</protein>
<evidence type="ECO:0000256" key="1">
    <source>
        <dbReference type="SAM" id="Phobius"/>
    </source>
</evidence>
<dbReference type="KEGG" id="muh:HYN43_013635"/>
<dbReference type="Gene3D" id="2.60.120.200">
    <property type="match status" value="1"/>
</dbReference>
<dbReference type="EMBL" id="CP032869">
    <property type="protein sequence ID" value="AYL96271.1"/>
    <property type="molecule type" value="Genomic_DNA"/>
</dbReference>
<keyword evidence="1" id="KW-0812">Transmembrane</keyword>
<keyword evidence="3" id="KW-1185">Reference proteome</keyword>
<reference evidence="2 3" key="1">
    <citation type="submission" date="2018-10" db="EMBL/GenBank/DDBJ databases">
        <title>Genome sequencing of Mucilaginibacter sp. HYN0043.</title>
        <authorList>
            <person name="Kim M."/>
            <person name="Yi H."/>
        </authorList>
    </citation>
    <scope>NUCLEOTIDE SEQUENCE [LARGE SCALE GENOMIC DNA]</scope>
    <source>
        <strain evidence="2 3">HYN0043</strain>
    </source>
</reference>
<evidence type="ECO:0000313" key="3">
    <source>
        <dbReference type="Proteomes" id="UP000270046"/>
    </source>
</evidence>
<dbReference type="AlphaFoldDB" id="A0A494VQM2"/>
<dbReference type="Proteomes" id="UP000270046">
    <property type="component" value="Chromosome"/>
</dbReference>
<organism evidence="2 3">
    <name type="scientific">Mucilaginibacter celer</name>
    <dbReference type="NCBI Taxonomy" id="2305508"/>
    <lineage>
        <taxon>Bacteria</taxon>
        <taxon>Pseudomonadati</taxon>
        <taxon>Bacteroidota</taxon>
        <taxon>Sphingobacteriia</taxon>
        <taxon>Sphingobacteriales</taxon>
        <taxon>Sphingobacteriaceae</taxon>
        <taxon>Mucilaginibacter</taxon>
    </lineage>
</organism>
<dbReference type="RefSeq" id="WP_119409871.1">
    <property type="nucleotide sequence ID" value="NZ_CP032869.1"/>
</dbReference>
<sequence>MTNTDLLIFSGLFKQAYQKCFGHAIGTAMTETESRIMANQVNELTGLSVGWKSIKNYSFFVLGGDTGKPENPSAATLDTLARYVLGAPYTTELKRKDNESHYPYWFMYRKQFQAIPPETHKTPKRLAWSITGLVAVISLIVIFMITRESRSVNQTFYDNFNEVSDAALQSNNWLVQAKDNAHWHRKNEKPKALTLFTLEGDNWPDTSKKPVIQNLLLHPIKTDCFTAEVHLDNFIPKQEWQQAGLLLLEDTSLTGKSIRLSLAYNDFFGGYKRPREILVQAITSLGPGFGKPEEIAHHVVFYPDSAAASPALFKNLLNSALRIEKNGSRFRFLYAGGEVQNTAFKEVASQDFDMTPRYIGLFAIKGFKNETEVIPVHFKFFRLQGGPCQK</sequence>
<keyword evidence="1" id="KW-1133">Transmembrane helix</keyword>
<evidence type="ECO:0000313" key="2">
    <source>
        <dbReference type="EMBL" id="AYL96271.1"/>
    </source>
</evidence>
<accession>A0A494VQM2</accession>
<gene>
    <name evidence="2" type="ORF">HYN43_013635</name>
</gene>
<keyword evidence="1" id="KW-0472">Membrane</keyword>
<name>A0A494VQM2_9SPHI</name>
<dbReference type="OrthoDB" id="787966at2"/>